<evidence type="ECO:0000256" key="4">
    <source>
        <dbReference type="ARBA" id="ARBA00022475"/>
    </source>
</evidence>
<feature type="transmembrane region" description="Helical" evidence="12">
    <location>
        <begin position="318"/>
        <end position="338"/>
    </location>
</feature>
<protein>
    <recommendedName>
        <fullName evidence="12">Magnesium transport protein CorA</fullName>
    </recommendedName>
</protein>
<evidence type="ECO:0000313" key="15">
    <source>
        <dbReference type="Proteomes" id="UP000664417"/>
    </source>
</evidence>
<keyword evidence="7 12" id="KW-1133">Transmembrane helix</keyword>
<evidence type="ECO:0000313" key="14">
    <source>
        <dbReference type="EMBL" id="MBO1322704.1"/>
    </source>
</evidence>
<feature type="transmembrane region" description="Helical" evidence="12">
    <location>
        <begin position="286"/>
        <end position="306"/>
    </location>
</feature>
<organism evidence="14 15">
    <name type="scientific">Acanthopleuribacter pedis</name>
    <dbReference type="NCBI Taxonomy" id="442870"/>
    <lineage>
        <taxon>Bacteria</taxon>
        <taxon>Pseudomonadati</taxon>
        <taxon>Acidobacteriota</taxon>
        <taxon>Holophagae</taxon>
        <taxon>Acanthopleuribacterales</taxon>
        <taxon>Acanthopleuribacteraceae</taxon>
        <taxon>Acanthopleuribacter</taxon>
    </lineage>
</organism>
<keyword evidence="13" id="KW-0175">Coiled coil</keyword>
<evidence type="ECO:0000256" key="3">
    <source>
        <dbReference type="ARBA" id="ARBA00022448"/>
    </source>
</evidence>
<keyword evidence="6 12" id="KW-0460">Magnesium</keyword>
<evidence type="ECO:0000256" key="6">
    <source>
        <dbReference type="ARBA" id="ARBA00022842"/>
    </source>
</evidence>
<dbReference type="AlphaFoldDB" id="A0A8J7QEE0"/>
<comment type="similarity">
    <text evidence="2 12">Belongs to the CorA metal ion transporter (MIT) (TC 1.A.35) family.</text>
</comment>
<comment type="function">
    <text evidence="11">Mediates influx of magnesium ions. Alternates between open and closed states. Activated by low cytoplasmic Mg(2+) levels. Inactive when cytoplasmic Mg(2+) levels are high.</text>
</comment>
<comment type="subcellular location">
    <subcellularLocation>
        <location evidence="1">Cell membrane</location>
        <topology evidence="1">Multi-pass membrane protein</topology>
    </subcellularLocation>
    <subcellularLocation>
        <location evidence="12">Membrane</location>
        <topology evidence="12">Multi-pass membrane protein</topology>
    </subcellularLocation>
</comment>
<gene>
    <name evidence="12 14" type="primary">corA</name>
    <name evidence="14" type="ORF">J3U88_29790</name>
</gene>
<comment type="catalytic activity">
    <reaction evidence="10">
        <text>Mg(2+)(in) = Mg(2+)(out)</text>
        <dbReference type="Rhea" id="RHEA:29827"/>
        <dbReference type="ChEBI" id="CHEBI:18420"/>
    </reaction>
</comment>
<dbReference type="GO" id="GO:0000287">
    <property type="term" value="F:magnesium ion binding"/>
    <property type="evidence" value="ECO:0007669"/>
    <property type="project" value="TreeGrafter"/>
</dbReference>
<dbReference type="Gene3D" id="1.20.58.340">
    <property type="entry name" value="Magnesium transport protein CorA, transmembrane region"/>
    <property type="match status" value="2"/>
</dbReference>
<evidence type="ECO:0000256" key="10">
    <source>
        <dbReference type="ARBA" id="ARBA00034269"/>
    </source>
</evidence>
<dbReference type="RefSeq" id="WP_207862677.1">
    <property type="nucleotide sequence ID" value="NZ_JAFREP010000041.1"/>
</dbReference>
<evidence type="ECO:0000256" key="11">
    <source>
        <dbReference type="ARBA" id="ARBA00045497"/>
    </source>
</evidence>
<keyword evidence="5 12" id="KW-0812">Transmembrane</keyword>
<dbReference type="FunFam" id="1.20.58.340:FF:000004">
    <property type="entry name" value="Magnesium transport protein CorA"/>
    <property type="match status" value="1"/>
</dbReference>
<evidence type="ECO:0000256" key="12">
    <source>
        <dbReference type="RuleBase" id="RU362010"/>
    </source>
</evidence>
<feature type="coiled-coil region" evidence="13">
    <location>
        <begin position="172"/>
        <end position="224"/>
    </location>
</feature>
<name>A0A8J7QEE0_9BACT</name>
<evidence type="ECO:0000256" key="2">
    <source>
        <dbReference type="ARBA" id="ARBA00009765"/>
    </source>
</evidence>
<dbReference type="GO" id="GO:0015087">
    <property type="term" value="F:cobalt ion transmembrane transporter activity"/>
    <property type="evidence" value="ECO:0007669"/>
    <property type="project" value="UniProtKB-UniRule"/>
</dbReference>
<evidence type="ECO:0000256" key="13">
    <source>
        <dbReference type="SAM" id="Coils"/>
    </source>
</evidence>
<dbReference type="GO" id="GO:0015095">
    <property type="term" value="F:magnesium ion transmembrane transporter activity"/>
    <property type="evidence" value="ECO:0007669"/>
    <property type="project" value="UniProtKB-UniRule"/>
</dbReference>
<reference evidence="14" key="1">
    <citation type="submission" date="2021-03" db="EMBL/GenBank/DDBJ databases">
        <authorList>
            <person name="Wang G."/>
        </authorList>
    </citation>
    <scope>NUCLEOTIDE SEQUENCE</scope>
    <source>
        <strain evidence="14">KCTC 12899</strain>
    </source>
</reference>
<dbReference type="SUPFAM" id="SSF144083">
    <property type="entry name" value="Magnesium transport protein CorA, transmembrane region"/>
    <property type="match status" value="1"/>
</dbReference>
<keyword evidence="9 12" id="KW-0472">Membrane</keyword>
<dbReference type="GO" id="GO:0005886">
    <property type="term" value="C:plasma membrane"/>
    <property type="evidence" value="ECO:0007669"/>
    <property type="project" value="UniProtKB-SubCell"/>
</dbReference>
<sequence>MDEKEVGSSPGTLVYTGTMSHEVDGCLYHYREDMLRETPFAGSLPALDAVPDCTAWLVVHGVHDLAMVKQLGARFQLHPLVMEDLVNPVQRMKIEEYDDYLFIVLKWLVRNESGDWETEQLGLILHDQWCVLFLEEASDLLEPLLRRLRKKNSALRKRGPDYLVYAIVDLVVDHYMESVEELSEDLETLEDTLMDPDAAPLDDLKELQNSAQTIKRNLRAMKDLNNAILRVDLPVIQDGTQLYFRDVHDHALQCLDQVESVQESINNALNFYHSMISLRLNEVMKFLTMMGSIFIPLTFIAGIYGMNFQEMPELKWRYGYPAAMALMALVSIGILMYFKRKKWL</sequence>
<dbReference type="Proteomes" id="UP000664417">
    <property type="component" value="Unassembled WGS sequence"/>
</dbReference>
<dbReference type="Gene3D" id="3.30.460.20">
    <property type="entry name" value="CorA soluble domain-like"/>
    <property type="match status" value="1"/>
</dbReference>
<keyword evidence="3 12" id="KW-0813">Transport</keyword>
<dbReference type="InterPro" id="IPR004488">
    <property type="entry name" value="Mg/Co-transport_prot_CorA"/>
</dbReference>
<evidence type="ECO:0000256" key="8">
    <source>
        <dbReference type="ARBA" id="ARBA00023065"/>
    </source>
</evidence>
<keyword evidence="15" id="KW-1185">Reference proteome</keyword>
<dbReference type="InterPro" id="IPR045861">
    <property type="entry name" value="CorA_cytoplasmic_dom"/>
</dbReference>
<dbReference type="PANTHER" id="PTHR46494:SF1">
    <property type="entry name" value="CORA FAMILY METAL ION TRANSPORTER (EUROFUNG)"/>
    <property type="match status" value="1"/>
</dbReference>
<dbReference type="Pfam" id="PF01544">
    <property type="entry name" value="CorA"/>
    <property type="match status" value="1"/>
</dbReference>
<dbReference type="EMBL" id="JAFREP010000041">
    <property type="protein sequence ID" value="MBO1322704.1"/>
    <property type="molecule type" value="Genomic_DNA"/>
</dbReference>
<proteinExistence type="inferred from homology"/>
<evidence type="ECO:0000256" key="5">
    <source>
        <dbReference type="ARBA" id="ARBA00022692"/>
    </source>
</evidence>
<evidence type="ECO:0000256" key="7">
    <source>
        <dbReference type="ARBA" id="ARBA00022989"/>
    </source>
</evidence>
<accession>A0A8J7QEE0</accession>
<evidence type="ECO:0000256" key="9">
    <source>
        <dbReference type="ARBA" id="ARBA00023136"/>
    </source>
</evidence>
<comment type="caution">
    <text evidence="14">The sequence shown here is derived from an EMBL/GenBank/DDBJ whole genome shotgun (WGS) entry which is preliminary data.</text>
</comment>
<dbReference type="GO" id="GO:0050897">
    <property type="term" value="F:cobalt ion binding"/>
    <property type="evidence" value="ECO:0007669"/>
    <property type="project" value="TreeGrafter"/>
</dbReference>
<dbReference type="CDD" id="cd12828">
    <property type="entry name" value="TmCorA-like_1"/>
    <property type="match status" value="1"/>
</dbReference>
<dbReference type="SUPFAM" id="SSF143865">
    <property type="entry name" value="CorA soluble domain-like"/>
    <property type="match status" value="1"/>
</dbReference>
<dbReference type="InterPro" id="IPR045863">
    <property type="entry name" value="CorA_TM1_TM2"/>
</dbReference>
<dbReference type="NCBIfam" id="TIGR00383">
    <property type="entry name" value="corA"/>
    <property type="match status" value="1"/>
</dbReference>
<keyword evidence="8 12" id="KW-0406">Ion transport</keyword>
<keyword evidence="4 12" id="KW-1003">Cell membrane</keyword>
<dbReference type="InterPro" id="IPR002523">
    <property type="entry name" value="MgTranspt_CorA/ZnTranspt_ZntB"/>
</dbReference>
<dbReference type="PANTHER" id="PTHR46494">
    <property type="entry name" value="CORA FAMILY METAL ION TRANSPORTER (EUROFUNG)"/>
    <property type="match status" value="1"/>
</dbReference>
<evidence type="ECO:0000256" key="1">
    <source>
        <dbReference type="ARBA" id="ARBA00004651"/>
    </source>
</evidence>